<protein>
    <submittedName>
        <fullName evidence="2">Uncharacterized protein</fullName>
    </submittedName>
</protein>
<dbReference type="Proteomes" id="UP000676325">
    <property type="component" value="Unassembled WGS sequence"/>
</dbReference>
<keyword evidence="1" id="KW-0472">Membrane</keyword>
<keyword evidence="1" id="KW-0812">Transmembrane</keyword>
<reference evidence="2" key="1">
    <citation type="submission" date="2021-04" db="EMBL/GenBank/DDBJ databases">
        <title>Genome based classification of Actinospica acidithermotolerans sp. nov., an actinobacterium isolated from an Indonesian hot spring.</title>
        <authorList>
            <person name="Kusuma A.B."/>
            <person name="Putra K.E."/>
            <person name="Nafisah S."/>
            <person name="Loh J."/>
            <person name="Nouioui I."/>
            <person name="Goodfellow M."/>
        </authorList>
    </citation>
    <scope>NUCLEOTIDE SEQUENCE</scope>
    <source>
        <strain evidence="2">MGRD01-02</strain>
    </source>
</reference>
<evidence type="ECO:0000313" key="2">
    <source>
        <dbReference type="EMBL" id="MBR7830949.1"/>
    </source>
</evidence>
<keyword evidence="3" id="KW-1185">Reference proteome</keyword>
<dbReference type="NCBIfam" id="NF046117">
    <property type="entry name" value="SCO4848_fam"/>
    <property type="match status" value="1"/>
</dbReference>
<name>A0A941EKV3_9ACTN</name>
<evidence type="ECO:0000313" key="3">
    <source>
        <dbReference type="Proteomes" id="UP000676325"/>
    </source>
</evidence>
<dbReference type="EMBL" id="JAGSOH010000169">
    <property type="protein sequence ID" value="MBR7830949.1"/>
    <property type="molecule type" value="Genomic_DNA"/>
</dbReference>
<sequence length="111" mass="11749">MRLSRRASWLLIAFAVWSWIIWVTLIKNINADPRSWNGNSPTGFLMVHVVLAIISLVMGTAIGWLGWKGLKASRAAAQAAAAAPAEVPAAAAAQAGSDAAEENAEKQPQQA</sequence>
<dbReference type="AlphaFoldDB" id="A0A941EKV3"/>
<comment type="caution">
    <text evidence="2">The sequence shown here is derived from an EMBL/GenBank/DDBJ whole genome shotgun (WGS) entry which is preliminary data.</text>
</comment>
<dbReference type="Pfam" id="PF26606">
    <property type="entry name" value="SCO4848"/>
    <property type="match status" value="1"/>
</dbReference>
<feature type="transmembrane region" description="Helical" evidence="1">
    <location>
        <begin position="45"/>
        <end position="67"/>
    </location>
</feature>
<keyword evidence="1" id="KW-1133">Transmembrane helix</keyword>
<dbReference type="RefSeq" id="WP_212522066.1">
    <property type="nucleotide sequence ID" value="NZ_JAGSOH010000169.1"/>
</dbReference>
<evidence type="ECO:0000256" key="1">
    <source>
        <dbReference type="SAM" id="Phobius"/>
    </source>
</evidence>
<organism evidence="2 3">
    <name type="scientific">Actinospica acidithermotolerans</name>
    <dbReference type="NCBI Taxonomy" id="2828514"/>
    <lineage>
        <taxon>Bacteria</taxon>
        <taxon>Bacillati</taxon>
        <taxon>Actinomycetota</taxon>
        <taxon>Actinomycetes</taxon>
        <taxon>Catenulisporales</taxon>
        <taxon>Actinospicaceae</taxon>
        <taxon>Actinospica</taxon>
    </lineage>
</organism>
<dbReference type="InterPro" id="IPR058061">
    <property type="entry name" value="SCO4848-like"/>
</dbReference>
<feature type="transmembrane region" description="Helical" evidence="1">
    <location>
        <begin position="7"/>
        <end position="25"/>
    </location>
</feature>
<gene>
    <name evidence="2" type="ORF">KDK95_31885</name>
</gene>
<accession>A0A941EKV3</accession>
<proteinExistence type="predicted"/>